<evidence type="ECO:0000259" key="12">
    <source>
        <dbReference type="SMART" id="SM00836"/>
    </source>
</evidence>
<proteinExistence type="inferred from homology"/>
<dbReference type="InterPro" id="IPR036695">
    <property type="entry name" value="Arg-tRNA-synth_N_sf"/>
</dbReference>
<evidence type="ECO:0000256" key="4">
    <source>
        <dbReference type="ARBA" id="ARBA00012837"/>
    </source>
</evidence>
<dbReference type="SMART" id="SM01016">
    <property type="entry name" value="Arg_tRNA_synt_N"/>
    <property type="match status" value="1"/>
</dbReference>
<evidence type="ECO:0000256" key="7">
    <source>
        <dbReference type="ARBA" id="ARBA00022741"/>
    </source>
</evidence>
<keyword evidence="6" id="KW-0436">Ligase</keyword>
<dbReference type="Pfam" id="PF05746">
    <property type="entry name" value="DALR_1"/>
    <property type="match status" value="1"/>
</dbReference>
<keyword evidence="5" id="KW-0963">Cytoplasm</keyword>
<keyword evidence="10" id="KW-0030">Aminoacyl-tRNA synthetase</keyword>
<dbReference type="EC" id="6.1.1.19" evidence="4"/>
<comment type="catalytic activity">
    <reaction evidence="11">
        <text>tRNA(Arg) + L-arginine + ATP = L-arginyl-tRNA(Arg) + AMP + diphosphate</text>
        <dbReference type="Rhea" id="RHEA:20301"/>
        <dbReference type="Rhea" id="RHEA-COMP:9658"/>
        <dbReference type="Rhea" id="RHEA-COMP:9673"/>
        <dbReference type="ChEBI" id="CHEBI:30616"/>
        <dbReference type="ChEBI" id="CHEBI:32682"/>
        <dbReference type="ChEBI" id="CHEBI:33019"/>
        <dbReference type="ChEBI" id="CHEBI:78442"/>
        <dbReference type="ChEBI" id="CHEBI:78513"/>
        <dbReference type="ChEBI" id="CHEBI:456215"/>
        <dbReference type="EC" id="6.1.1.19"/>
    </reaction>
</comment>
<dbReference type="PRINTS" id="PR01038">
    <property type="entry name" value="TRNASYNTHARG"/>
</dbReference>
<dbReference type="InterPro" id="IPR035684">
    <property type="entry name" value="ArgRS_core"/>
</dbReference>
<evidence type="ECO:0000256" key="2">
    <source>
        <dbReference type="ARBA" id="ARBA00005594"/>
    </source>
</evidence>
<dbReference type="FunFam" id="1.10.730.10:FF:000006">
    <property type="entry name" value="Arginyl-tRNA synthetase 2, mitochondrial"/>
    <property type="match status" value="1"/>
</dbReference>
<evidence type="ECO:0000256" key="6">
    <source>
        <dbReference type="ARBA" id="ARBA00022598"/>
    </source>
</evidence>
<comment type="subunit">
    <text evidence="3">Monomer.</text>
</comment>
<dbReference type="GO" id="GO:0005524">
    <property type="term" value="F:ATP binding"/>
    <property type="evidence" value="ECO:0007669"/>
    <property type="project" value="UniProtKB-KW"/>
</dbReference>
<dbReference type="InterPro" id="IPR005148">
    <property type="entry name" value="Arg-tRNA-synth_N"/>
</dbReference>
<evidence type="ECO:0000256" key="11">
    <source>
        <dbReference type="ARBA" id="ARBA00049339"/>
    </source>
</evidence>
<comment type="similarity">
    <text evidence="2">Belongs to the class-I aminoacyl-tRNA synthetase family.</text>
</comment>
<evidence type="ECO:0000256" key="1">
    <source>
        <dbReference type="ARBA" id="ARBA00004496"/>
    </source>
</evidence>
<dbReference type="PANTHER" id="PTHR11956">
    <property type="entry name" value="ARGINYL-TRNA SYNTHETASE"/>
    <property type="match status" value="1"/>
</dbReference>
<dbReference type="InterPro" id="IPR001278">
    <property type="entry name" value="Arg-tRNA-ligase"/>
</dbReference>
<dbReference type="GO" id="GO:0006420">
    <property type="term" value="P:arginyl-tRNA aminoacylation"/>
    <property type="evidence" value="ECO:0007669"/>
    <property type="project" value="InterPro"/>
</dbReference>
<keyword evidence="7" id="KW-0547">Nucleotide-binding</keyword>
<gene>
    <name evidence="14" type="ORF">METZ01_LOCUS31431</name>
</gene>
<dbReference type="Pfam" id="PF03485">
    <property type="entry name" value="Arg_tRNA_synt_N"/>
    <property type="match status" value="1"/>
</dbReference>
<evidence type="ECO:0000256" key="5">
    <source>
        <dbReference type="ARBA" id="ARBA00022490"/>
    </source>
</evidence>
<dbReference type="SMART" id="SM00836">
    <property type="entry name" value="DALR_1"/>
    <property type="match status" value="1"/>
</dbReference>
<dbReference type="SUPFAM" id="SSF52374">
    <property type="entry name" value="Nucleotidylyl transferase"/>
    <property type="match status" value="1"/>
</dbReference>
<accession>A0A381QKM8</accession>
<evidence type="ECO:0000256" key="3">
    <source>
        <dbReference type="ARBA" id="ARBA00011245"/>
    </source>
</evidence>
<reference evidence="14" key="1">
    <citation type="submission" date="2018-05" db="EMBL/GenBank/DDBJ databases">
        <authorList>
            <person name="Lanie J.A."/>
            <person name="Ng W.-L."/>
            <person name="Kazmierczak K.M."/>
            <person name="Andrzejewski T.M."/>
            <person name="Davidsen T.M."/>
            <person name="Wayne K.J."/>
            <person name="Tettelin H."/>
            <person name="Glass J.I."/>
            <person name="Rusch D."/>
            <person name="Podicherti R."/>
            <person name="Tsui H.-C.T."/>
            <person name="Winkler M.E."/>
        </authorList>
    </citation>
    <scope>NUCLEOTIDE SEQUENCE</scope>
</reference>
<dbReference type="Gene3D" id="1.10.730.10">
    <property type="entry name" value="Isoleucyl-tRNA Synthetase, Domain 1"/>
    <property type="match status" value="1"/>
</dbReference>
<dbReference type="InterPro" id="IPR001412">
    <property type="entry name" value="aa-tRNA-synth_I_CS"/>
</dbReference>
<protein>
    <recommendedName>
        <fullName evidence="4">arginine--tRNA ligase</fullName>
        <ecNumber evidence="4">6.1.1.19</ecNumber>
    </recommendedName>
</protein>
<dbReference type="SUPFAM" id="SSF47323">
    <property type="entry name" value="Anticodon-binding domain of a subclass of class I aminoacyl-tRNA synthetases"/>
    <property type="match status" value="1"/>
</dbReference>
<dbReference type="CDD" id="cd07956">
    <property type="entry name" value="Anticodon_Ia_Arg"/>
    <property type="match status" value="1"/>
</dbReference>
<dbReference type="InterPro" id="IPR008909">
    <property type="entry name" value="DALR_anticod-bd"/>
</dbReference>
<dbReference type="Gene3D" id="3.40.50.620">
    <property type="entry name" value="HUPs"/>
    <property type="match status" value="1"/>
</dbReference>
<feature type="domain" description="Arginyl tRNA synthetase N-terminal" evidence="13">
    <location>
        <begin position="2"/>
        <end position="88"/>
    </location>
</feature>
<organism evidence="14">
    <name type="scientific">marine metagenome</name>
    <dbReference type="NCBI Taxonomy" id="408172"/>
    <lineage>
        <taxon>unclassified sequences</taxon>
        <taxon>metagenomes</taxon>
        <taxon>ecological metagenomes</taxon>
    </lineage>
</organism>
<dbReference type="InterPro" id="IPR009080">
    <property type="entry name" value="tRNAsynth_Ia_anticodon-bd"/>
</dbReference>
<evidence type="ECO:0000313" key="14">
    <source>
        <dbReference type="EMBL" id="SUZ78577.1"/>
    </source>
</evidence>
<name>A0A381QKM8_9ZZZZ</name>
<dbReference type="GO" id="GO:0004814">
    <property type="term" value="F:arginine-tRNA ligase activity"/>
    <property type="evidence" value="ECO:0007669"/>
    <property type="project" value="UniProtKB-EC"/>
</dbReference>
<evidence type="ECO:0000256" key="10">
    <source>
        <dbReference type="ARBA" id="ARBA00023146"/>
    </source>
</evidence>
<sequence length="579" mass="64196">MRELIEDARPATAKAMSQIGIDEAEWAPLFGRATVEDHGDAALPCHALARALNRSPSEIADEVSNLIGDSLKGIADVSSVSGFVNFRAQPSWLSGRIESLMPDSRLGIGSEERQTYAVDYSAPNVAKEMHVGHLRSTVIGDAIVRMLEYKGHLVHRENHVGDWGTPFGMLIEHLLDLGESEAANELGVGDLDSFYKQARVKFVSEAGFAERSRHRVVLLQGGDEETLRLWRVLVDESMRYFNEVYSMLGVLLTDDDIMGESGYQALLPLVVERLGAAGMLEHSEGADVTYPGGWVNREGEPFPMIIRKADGGYNYSTSDLACIIDRVERLGCDSFLYVVGTPQKQHFQMVFQVAEQAGFMDERHSAVHVNFGSVLDTDGKVLKSREGEVIKLFDLLLEAVTRAKAAIEEKNPDLQGEERERVARIVGIGAVKYADLSTERTKDYVFDWERMLSFDGDTAPYLQYAHARICSIFRKWNHDRGSLSDSELECALPEECLLARRLVDFPSVVDESTHAYNPHRLCAHLHAIASAFASFYEACPVLSAGDESTVRSRLALCDLTARELELGLGLLGIEVPQRM</sequence>
<evidence type="ECO:0000256" key="9">
    <source>
        <dbReference type="ARBA" id="ARBA00022917"/>
    </source>
</evidence>
<keyword evidence="8" id="KW-0067">ATP-binding</keyword>
<evidence type="ECO:0000259" key="13">
    <source>
        <dbReference type="SMART" id="SM01016"/>
    </source>
</evidence>
<dbReference type="NCBIfam" id="TIGR00456">
    <property type="entry name" value="argS"/>
    <property type="match status" value="1"/>
</dbReference>
<dbReference type="PANTHER" id="PTHR11956:SF5">
    <property type="entry name" value="ARGININE--TRNA LIGASE, CYTOPLASMIC"/>
    <property type="match status" value="1"/>
</dbReference>
<dbReference type="Pfam" id="PF00750">
    <property type="entry name" value="tRNA-synt_1d"/>
    <property type="match status" value="1"/>
</dbReference>
<dbReference type="GO" id="GO:0005737">
    <property type="term" value="C:cytoplasm"/>
    <property type="evidence" value="ECO:0007669"/>
    <property type="project" value="UniProtKB-SubCell"/>
</dbReference>
<dbReference type="AlphaFoldDB" id="A0A381QKM8"/>
<dbReference type="FunFam" id="3.40.50.620:FF:000116">
    <property type="entry name" value="Arginine--tRNA ligase"/>
    <property type="match status" value="1"/>
</dbReference>
<evidence type="ECO:0000256" key="8">
    <source>
        <dbReference type="ARBA" id="ARBA00022840"/>
    </source>
</evidence>
<dbReference type="SUPFAM" id="SSF55190">
    <property type="entry name" value="Arginyl-tRNA synthetase (ArgRS), N-terminal 'additional' domain"/>
    <property type="match status" value="1"/>
</dbReference>
<dbReference type="EMBL" id="UINC01001359">
    <property type="protein sequence ID" value="SUZ78577.1"/>
    <property type="molecule type" value="Genomic_DNA"/>
</dbReference>
<keyword evidence="9" id="KW-0648">Protein biosynthesis</keyword>
<dbReference type="PROSITE" id="PS00178">
    <property type="entry name" value="AA_TRNA_LIGASE_I"/>
    <property type="match status" value="1"/>
</dbReference>
<dbReference type="Gene3D" id="3.30.1360.70">
    <property type="entry name" value="Arginyl tRNA synthetase N-terminal domain"/>
    <property type="match status" value="1"/>
</dbReference>
<dbReference type="HAMAP" id="MF_00123">
    <property type="entry name" value="Arg_tRNA_synth"/>
    <property type="match status" value="1"/>
</dbReference>
<feature type="domain" description="DALR anticodon binding" evidence="12">
    <location>
        <begin position="462"/>
        <end position="579"/>
    </location>
</feature>
<dbReference type="InterPro" id="IPR014729">
    <property type="entry name" value="Rossmann-like_a/b/a_fold"/>
</dbReference>
<comment type="subcellular location">
    <subcellularLocation>
        <location evidence="1">Cytoplasm</location>
    </subcellularLocation>
</comment>